<evidence type="ECO:0000313" key="3">
    <source>
        <dbReference type="Proteomes" id="UP001597213"/>
    </source>
</evidence>
<reference evidence="3" key="1">
    <citation type="journal article" date="2019" name="Int. J. Syst. Evol. Microbiol.">
        <title>The Global Catalogue of Microorganisms (GCM) 10K type strain sequencing project: providing services to taxonomists for standard genome sequencing and annotation.</title>
        <authorList>
            <consortium name="The Broad Institute Genomics Platform"/>
            <consortium name="The Broad Institute Genome Sequencing Center for Infectious Disease"/>
            <person name="Wu L."/>
            <person name="Ma J."/>
        </authorList>
    </citation>
    <scope>NUCLEOTIDE SEQUENCE [LARGE SCALE GENOMIC DNA]</scope>
    <source>
        <strain evidence="3">CCUG 56029</strain>
    </source>
</reference>
<feature type="region of interest" description="Disordered" evidence="1">
    <location>
        <begin position="597"/>
        <end position="646"/>
    </location>
</feature>
<dbReference type="EMBL" id="JBHUEN010000005">
    <property type="protein sequence ID" value="MFD1880349.1"/>
    <property type="molecule type" value="Genomic_DNA"/>
</dbReference>
<feature type="compositionally biased region" description="Low complexity" evidence="1">
    <location>
        <begin position="279"/>
        <end position="296"/>
    </location>
</feature>
<evidence type="ECO:0008006" key="4">
    <source>
        <dbReference type="Google" id="ProtNLM"/>
    </source>
</evidence>
<feature type="compositionally biased region" description="Low complexity" evidence="1">
    <location>
        <begin position="636"/>
        <end position="646"/>
    </location>
</feature>
<feature type="compositionally biased region" description="Low complexity" evidence="1">
    <location>
        <begin position="137"/>
        <end position="148"/>
    </location>
</feature>
<feature type="region of interest" description="Disordered" evidence="1">
    <location>
        <begin position="100"/>
        <end position="373"/>
    </location>
</feature>
<feature type="compositionally biased region" description="Low complexity" evidence="1">
    <location>
        <begin position="212"/>
        <end position="272"/>
    </location>
</feature>
<feature type="compositionally biased region" description="Low complexity" evidence="1">
    <location>
        <begin position="602"/>
        <end position="626"/>
    </location>
</feature>
<sequence length="646" mass="63636">MAGKIRTWMLVGVMGAWVPAGHLSAQEAAPGGTYIRIEAKRGQAQADASAADWKARFPDVVTYPLPQGWVGIALGPLDPATAQARLDQLRAAGSIPADSFLAGAGTDSRVRNPQPVAGETTAPPGGDAAGDTPAPNTPAASGTDATPAPATPEAPLSPAPTPATPGAGSPAPSSIPDTAAGAGPTATADAQPATPAPQGDTAAVVPPPLPTLEPLVTGTPATAGTEPTPSTPATEPAAPSAAEPSAGSSGATPATNAPDIPEGSATAGTEAGPTPPVTEPAAPSTAEPSAGSSGATLPTNAPDMPEGSATAGTEPGPTPPVTEPGASPAATEPSAGAPDTTPPTSAAATPTVNAPATGQPASGTTAGAAPTSAVPALPTLEPLTSENAAASLAPEAPAEMPETLLLQRALRWSGSYTGPLDGDAGPGTRKAIEAELKAEGRDKADQNAAMRDLVDRWQAWRKEMQLTPTTDADAGLSFDLPAGLVSRRGADGPMVIYEPRDGSGTALILLSQTGGADDLRRLAGLIHAYGFVAGDGPRDINRSNFTLDGANDRQTSHAEARLTGQVIQGFVLISPADQADRHRKLWQEIAASLERVAPPRAPTAEAAAIGAPSPDAANTAPAATPAPAAPVPAAPAPAATTPAPPQ</sequence>
<dbReference type="RefSeq" id="WP_379139500.1">
    <property type="nucleotide sequence ID" value="NZ_JBHUEN010000005.1"/>
</dbReference>
<dbReference type="PRINTS" id="PR01217">
    <property type="entry name" value="PRICHEXTENSN"/>
</dbReference>
<keyword evidence="3" id="KW-1185">Reference proteome</keyword>
<gene>
    <name evidence="2" type="ORF">ACFSCT_01305</name>
</gene>
<protein>
    <recommendedName>
        <fullName evidence="4">Peptidoglycan binding domain-containing protein</fullName>
    </recommendedName>
</protein>
<organism evidence="2 3">
    <name type="scientific">Paracoccus pacificus</name>
    <dbReference type="NCBI Taxonomy" id="1463598"/>
    <lineage>
        <taxon>Bacteria</taxon>
        <taxon>Pseudomonadati</taxon>
        <taxon>Pseudomonadota</taxon>
        <taxon>Alphaproteobacteria</taxon>
        <taxon>Rhodobacterales</taxon>
        <taxon>Paracoccaceae</taxon>
        <taxon>Paracoccus</taxon>
    </lineage>
</organism>
<evidence type="ECO:0000256" key="1">
    <source>
        <dbReference type="SAM" id="MobiDB-lite"/>
    </source>
</evidence>
<feature type="compositionally biased region" description="Low complexity" evidence="1">
    <location>
        <begin position="164"/>
        <end position="204"/>
    </location>
</feature>
<evidence type="ECO:0000313" key="2">
    <source>
        <dbReference type="EMBL" id="MFD1880349.1"/>
    </source>
</evidence>
<dbReference type="Proteomes" id="UP001597213">
    <property type="component" value="Unassembled WGS sequence"/>
</dbReference>
<feature type="compositionally biased region" description="Low complexity" evidence="1">
    <location>
        <begin position="333"/>
        <end position="373"/>
    </location>
</feature>
<comment type="caution">
    <text evidence="2">The sequence shown here is derived from an EMBL/GenBank/DDBJ whole genome shotgun (WGS) entry which is preliminary data.</text>
</comment>
<feature type="compositionally biased region" description="Pro residues" evidence="1">
    <location>
        <begin position="149"/>
        <end position="163"/>
    </location>
</feature>
<accession>A0ABW4R322</accession>
<proteinExistence type="predicted"/>
<name>A0ABW4R322_9RHOB</name>